<evidence type="ECO:0000259" key="2">
    <source>
        <dbReference type="Pfam" id="PF00582"/>
    </source>
</evidence>
<reference evidence="3" key="1">
    <citation type="submission" date="2022-06" db="EMBL/GenBank/DDBJ databases">
        <title>WGS of actinobacteria.</title>
        <authorList>
            <person name="Thawai C."/>
        </authorList>
    </citation>
    <scope>NUCLEOTIDE SEQUENCE</scope>
    <source>
        <strain evidence="3">AA8</strain>
    </source>
</reference>
<dbReference type="SUPFAM" id="SSF52402">
    <property type="entry name" value="Adenine nucleotide alpha hydrolases-like"/>
    <property type="match status" value="1"/>
</dbReference>
<dbReference type="AlphaFoldDB" id="A0A9X2LG60"/>
<evidence type="ECO:0000313" key="3">
    <source>
        <dbReference type="EMBL" id="MCQ8770538.1"/>
    </source>
</evidence>
<dbReference type="EMBL" id="JANIID010000008">
    <property type="protein sequence ID" value="MCQ8770538.1"/>
    <property type="molecule type" value="Genomic_DNA"/>
</dbReference>
<evidence type="ECO:0000256" key="1">
    <source>
        <dbReference type="SAM" id="MobiDB-lite"/>
    </source>
</evidence>
<comment type="caution">
    <text evidence="3">The sequence shown here is derived from an EMBL/GenBank/DDBJ whole genome shotgun (WGS) entry which is preliminary data.</text>
</comment>
<name>A0A9X2LG60_9ACTN</name>
<feature type="domain" description="UspA" evidence="2">
    <location>
        <begin position="1"/>
        <end position="91"/>
    </location>
</feature>
<sequence>MDGSPESLAAAHRAAAEANRRGPALRLVHAWILLADQPADVRADRDQNYRAQRIVRAAATAVREDCPGLSVTEDLVAEEPEAALLRAAEESAMVNPEVNCTTRS</sequence>
<dbReference type="InterPro" id="IPR014729">
    <property type="entry name" value="Rossmann-like_a/b/a_fold"/>
</dbReference>
<dbReference type="Gene3D" id="3.40.50.620">
    <property type="entry name" value="HUPs"/>
    <property type="match status" value="1"/>
</dbReference>
<organism evidence="3 4">
    <name type="scientific">Streptomyces telluris</name>
    <dbReference type="NCBI Taxonomy" id="2720021"/>
    <lineage>
        <taxon>Bacteria</taxon>
        <taxon>Bacillati</taxon>
        <taxon>Actinomycetota</taxon>
        <taxon>Actinomycetes</taxon>
        <taxon>Kitasatosporales</taxon>
        <taxon>Streptomycetaceae</taxon>
        <taxon>Streptomyces</taxon>
    </lineage>
</organism>
<dbReference type="InterPro" id="IPR006016">
    <property type="entry name" value="UspA"/>
</dbReference>
<feature type="region of interest" description="Disordered" evidence="1">
    <location>
        <begin position="1"/>
        <end position="20"/>
    </location>
</feature>
<proteinExistence type="predicted"/>
<dbReference type="RefSeq" id="WP_256790496.1">
    <property type="nucleotide sequence ID" value="NZ_JANIID010000008.1"/>
</dbReference>
<dbReference type="Pfam" id="PF00582">
    <property type="entry name" value="Usp"/>
    <property type="match status" value="1"/>
</dbReference>
<accession>A0A9X2LG60</accession>
<evidence type="ECO:0000313" key="4">
    <source>
        <dbReference type="Proteomes" id="UP001142374"/>
    </source>
</evidence>
<dbReference type="Proteomes" id="UP001142374">
    <property type="component" value="Unassembled WGS sequence"/>
</dbReference>
<protein>
    <submittedName>
        <fullName evidence="3">Universal stress protein</fullName>
    </submittedName>
</protein>
<gene>
    <name evidence="3" type="ORF">NQU55_12220</name>
</gene>
<keyword evidence="4" id="KW-1185">Reference proteome</keyword>